<evidence type="ECO:0000313" key="1">
    <source>
        <dbReference type="EMBL" id="VVD69688.1"/>
    </source>
</evidence>
<reference evidence="1 2" key="1">
    <citation type="submission" date="2019-08" db="EMBL/GenBank/DDBJ databases">
        <authorList>
            <person name="Peeters C."/>
        </authorList>
    </citation>
    <scope>NUCLEOTIDE SEQUENCE [LARGE SCALE GENOMIC DNA]</scope>
    <source>
        <strain evidence="1 2">LMG 31111</strain>
    </source>
</reference>
<dbReference type="EMBL" id="CABPSE010000001">
    <property type="protein sequence ID" value="VVD69688.1"/>
    <property type="molecule type" value="Genomic_DNA"/>
</dbReference>
<sequence length="34" mass="3449">MLSVGKPAAGAANRKDLEPGSTKAVATLLKIRAL</sequence>
<name>A0A5E4S668_9BURK</name>
<proteinExistence type="predicted"/>
<dbReference type="Proteomes" id="UP000383971">
    <property type="component" value="Unassembled WGS sequence"/>
</dbReference>
<evidence type="ECO:0000313" key="2">
    <source>
        <dbReference type="Proteomes" id="UP000383971"/>
    </source>
</evidence>
<protein>
    <submittedName>
        <fullName evidence="1">Uncharacterized protein</fullName>
    </submittedName>
</protein>
<accession>A0A5E4S668</accession>
<gene>
    <name evidence="1" type="ORF">PCO31111_00554</name>
</gene>
<organism evidence="1 2">
    <name type="scientific">Pandoraea communis</name>
    <dbReference type="NCBI Taxonomy" id="2508297"/>
    <lineage>
        <taxon>Bacteria</taxon>
        <taxon>Pseudomonadati</taxon>
        <taxon>Pseudomonadota</taxon>
        <taxon>Betaproteobacteria</taxon>
        <taxon>Burkholderiales</taxon>
        <taxon>Burkholderiaceae</taxon>
        <taxon>Pandoraea</taxon>
    </lineage>
</organism>
<keyword evidence="2" id="KW-1185">Reference proteome</keyword>
<dbReference type="AlphaFoldDB" id="A0A5E4S668"/>